<evidence type="ECO:0000313" key="3">
    <source>
        <dbReference type="Proteomes" id="UP001178507"/>
    </source>
</evidence>
<proteinExistence type="predicted"/>
<protein>
    <recommendedName>
        <fullName evidence="1">Apple domain-containing protein</fullName>
    </recommendedName>
</protein>
<dbReference type="InterPro" id="IPR003609">
    <property type="entry name" value="Pan_app"/>
</dbReference>
<dbReference type="EMBL" id="CAUJNA010000513">
    <property type="protein sequence ID" value="CAJ1378091.1"/>
    <property type="molecule type" value="Genomic_DNA"/>
</dbReference>
<dbReference type="PANTHER" id="PTHR43737:SF1">
    <property type="entry name" value="DUF1501 DOMAIN-CONTAINING PROTEIN"/>
    <property type="match status" value="1"/>
</dbReference>
<evidence type="ECO:0000313" key="2">
    <source>
        <dbReference type="EMBL" id="CAJ1378091.1"/>
    </source>
</evidence>
<dbReference type="InterPro" id="IPR014917">
    <property type="entry name" value="DUF1800"/>
</dbReference>
<evidence type="ECO:0000259" key="1">
    <source>
        <dbReference type="PROSITE" id="PS50948"/>
    </source>
</evidence>
<feature type="domain" description="Apple" evidence="1">
    <location>
        <begin position="1"/>
        <end position="58"/>
    </location>
</feature>
<keyword evidence="3" id="KW-1185">Reference proteome</keyword>
<dbReference type="Proteomes" id="UP001178507">
    <property type="component" value="Unassembled WGS sequence"/>
</dbReference>
<reference evidence="2" key="1">
    <citation type="submission" date="2023-08" db="EMBL/GenBank/DDBJ databases">
        <authorList>
            <person name="Chen Y."/>
            <person name="Shah S."/>
            <person name="Dougan E. K."/>
            <person name="Thang M."/>
            <person name="Chan C."/>
        </authorList>
    </citation>
    <scope>NUCLEOTIDE SEQUENCE</scope>
</reference>
<accession>A0AA36MN72</accession>
<dbReference type="Pfam" id="PF08811">
    <property type="entry name" value="DUF1800"/>
    <property type="match status" value="2"/>
</dbReference>
<name>A0AA36MN72_9DINO</name>
<gene>
    <name evidence="2" type="ORF">EVOR1521_LOCUS6725</name>
</gene>
<comment type="caution">
    <text evidence="2">The sequence shown here is derived from an EMBL/GenBank/DDBJ whole genome shotgun (WGS) entry which is preliminary data.</text>
</comment>
<dbReference type="PANTHER" id="PTHR43737">
    <property type="entry name" value="BLL7424 PROTEIN"/>
    <property type="match status" value="1"/>
</dbReference>
<organism evidence="2 3">
    <name type="scientific">Effrenium voratum</name>
    <dbReference type="NCBI Taxonomy" id="2562239"/>
    <lineage>
        <taxon>Eukaryota</taxon>
        <taxon>Sar</taxon>
        <taxon>Alveolata</taxon>
        <taxon>Dinophyceae</taxon>
        <taxon>Suessiales</taxon>
        <taxon>Symbiodiniaceae</taxon>
        <taxon>Effrenium</taxon>
    </lineage>
</organism>
<dbReference type="PROSITE" id="PS50948">
    <property type="entry name" value="PAN"/>
    <property type="match status" value="1"/>
</dbReference>
<sequence length="1708" mass="188785">MDDAEAYKVVSSASSLSECKGQCRSNSACRGIEYGEFGRCEVWTRDILASVAVSRFHCLKLEFTAVNGDGQACRGSTSSDNNPAHYTVAPGAGSEAACKQACRVHGGCMGIEYSPGRCELWTRPEGIQATAPLPSFACLAYHGGGTVPSTTMTTTTTTTTFTSSSVSIEQQAQFLIQASFGPTLASLEAMKGMTFQQWINNQMALPPQSHREFWRKRVNPYVLSADIDRGELVGLARSRCDRGSRWVGYTFQRRDEGKPVRVSQGKILVDGLHRSDIDPQYEGNGMSAPQSCSDVAPDGWQSRGEACTADRESMAWNCYEEFWKESELCQQTCFDQGHGYAGDDCSSGWVGVTFEGFVCRVKENAVGAWVQLGTSSGCEQGLMAMTNPHVWRASPTSDMTQALNFIVFRPGVIHLTASPDQCNLGTIVRSDVEATGRFYLLESRLELVENTVEKPASSGSWVRGTCPAVTRTFLNAGSCKLLPGCLPVGVQQIQLPLDSASFQKFFAVGGRYVYAIKGLRTSAAPCGQRSRWKKLDCATESCSTTSMPSASRDAIQAELTASASQGWLRDVDLTCSNVPANAVVEVGSDTFQHVHLDEFNVFDFTDWSNQHPGGKSKITQWTSQGFELEFPSWHGMDRWDEGIAPGVLRPNLVGKYKATVHFQELPQPLQTQALMDEFGSGGQNEAEYSIVCGSPGEVANDALLGHQLAITHGGEYDWHFDMEYYSRWGTDRLTKSAVWTMQALHADDQLRQRMAWALSQILVMAVQAGNFDGQSEMWLSYYDIFVRNAFGNFRDALREVAYNPLMGSYLTYKRNRAFDESNNYPDENFAREIMQLFTIGLWKLNPDGTRAKDGAGKDIPTYTNEHIMNFARVFTGFDEQPRRDNIEFAWNNNLIDPMRIVARWHDAYPKPDLDGNFLGDGYPLCADLPTGYFLRAGAKYEFIGHSYAGSDVLNLTESSLLFARLCDSSGAPCKHRLTWELDNDLACSGPECTVNTVSVLNVAGGFYRYMPPTCVNLFFFNGQVTRRGGRAWGWTDECQNPNLPIAGAACCGGCKNRKDWWWLDHKKCSCENATTACPQLFTEKCNNDETWREHQWCRLACWENDVGYAGDDCTKGPWRGERVCGYPQERVIMATAERECASRGLEVCWERMEGFGCGLDEEHVWTPESCSHEVIVYSDGKVSSNYTSRTRQNKFFVPWKSGFPVKTGSACPSGCRVHDDGCSCSMTVQARSVFSTLPSGSELSQLKIGAVKPAGQCTQCSGPVRAYGAMDDPDTVFEHQGKFYKNKELVVLAGGFEFRNPPVFVTLEDPREPDVHAEVESLLDHLFFHPNTAPFISYRLMQRFGSSNPTPAYVQDVATAFRTGTYNGRTYSGVYGDLGATVAAILLHPEARGQSTASNGALREPLLKVIHFMRSMEYKDGADRNVLLTNLMPRIGQFPFLSPSVFNFFLPGFKPDAFPEAMVGPEFEIFTPPLAISFVNGLTSLIERGLGVCDGGFGFESPSDCSTGELTLGELDCLQPTIDQLDLLLTGGRLHDKEMIYSAYRGASGGHEYKLAQMAMVMTPEFHTFGSPLPMGPRTSPPPEVASDPRSYKALVMVFMNGGADTFNMLVPMNCGLYDEYTDVRRSVALSPSELNTITTNGQACGEFGIHSRLTILKESCTTSKRWPSSATWVRLQSRCRKINGTMMQASVALAYSRILTSNRLPRL</sequence>